<feature type="region of interest" description="Disordered" evidence="1">
    <location>
        <begin position="288"/>
        <end position="312"/>
    </location>
</feature>
<gene>
    <name evidence="2" type="ORF">EW146_g2147</name>
</gene>
<name>A0A4S4M7T8_9AGAM</name>
<feature type="region of interest" description="Disordered" evidence="1">
    <location>
        <begin position="1"/>
        <end position="51"/>
    </location>
</feature>
<feature type="compositionally biased region" description="Polar residues" evidence="1">
    <location>
        <begin position="235"/>
        <end position="252"/>
    </location>
</feature>
<comment type="caution">
    <text evidence="2">The sequence shown here is derived from an EMBL/GenBank/DDBJ whole genome shotgun (WGS) entry which is preliminary data.</text>
</comment>
<evidence type="ECO:0000256" key="1">
    <source>
        <dbReference type="SAM" id="MobiDB-lite"/>
    </source>
</evidence>
<evidence type="ECO:0000313" key="3">
    <source>
        <dbReference type="Proteomes" id="UP000310158"/>
    </source>
</evidence>
<feature type="region of interest" description="Disordered" evidence="1">
    <location>
        <begin position="327"/>
        <end position="465"/>
    </location>
</feature>
<feature type="compositionally biased region" description="Basic and acidic residues" evidence="1">
    <location>
        <begin position="301"/>
        <end position="310"/>
    </location>
</feature>
<feature type="compositionally biased region" description="Polar residues" evidence="1">
    <location>
        <begin position="1"/>
        <end position="15"/>
    </location>
</feature>
<feature type="compositionally biased region" description="Pro residues" evidence="1">
    <location>
        <begin position="33"/>
        <end position="42"/>
    </location>
</feature>
<feature type="region of interest" description="Disordered" evidence="1">
    <location>
        <begin position="87"/>
        <end position="108"/>
    </location>
</feature>
<dbReference type="Proteomes" id="UP000310158">
    <property type="component" value="Unassembled WGS sequence"/>
</dbReference>
<dbReference type="EMBL" id="SGPL01000060">
    <property type="protein sequence ID" value="THH18920.1"/>
    <property type="molecule type" value="Genomic_DNA"/>
</dbReference>
<reference evidence="2 3" key="1">
    <citation type="submission" date="2019-02" db="EMBL/GenBank/DDBJ databases">
        <title>Genome sequencing of the rare red list fungi Bondarzewia mesenterica.</title>
        <authorList>
            <person name="Buettner E."/>
            <person name="Kellner H."/>
        </authorList>
    </citation>
    <scope>NUCLEOTIDE SEQUENCE [LARGE SCALE GENOMIC DNA]</scope>
    <source>
        <strain evidence="2 3">DSM 108281</strain>
    </source>
</reference>
<protein>
    <submittedName>
        <fullName evidence="2">Uncharacterized protein</fullName>
    </submittedName>
</protein>
<accession>A0A4S4M7T8</accession>
<feature type="compositionally biased region" description="Basic and acidic residues" evidence="1">
    <location>
        <begin position="331"/>
        <end position="349"/>
    </location>
</feature>
<proteinExistence type="predicted"/>
<evidence type="ECO:0000313" key="2">
    <source>
        <dbReference type="EMBL" id="THH18920.1"/>
    </source>
</evidence>
<keyword evidence="3" id="KW-1185">Reference proteome</keyword>
<feature type="compositionally biased region" description="Low complexity" evidence="1">
    <location>
        <begin position="419"/>
        <end position="434"/>
    </location>
</feature>
<dbReference type="OrthoDB" id="3264758at2759"/>
<dbReference type="AlphaFoldDB" id="A0A4S4M7T8"/>
<feature type="region of interest" description="Disordered" evidence="1">
    <location>
        <begin position="211"/>
        <end position="252"/>
    </location>
</feature>
<sequence length="529" mass="56186">MSAQVLAPVQSQTAPRATYEFLAHPPQKKRPVQPLPPRPATPTSPATRCRSHTTSAISAWAALVQPGSPAPASPPCSVRRPSLYSLNRRSSLSRSRRPSTSTHVPPTSFLSLNSPSVTTPPIIASPVITPSINNWKPDLVALGYAYAFVALPNTPAMASPRFGVYTQTQKEALAKLVIPSFPVSPDKRSPKKSSLRRLRSLTVLKSTTRFRRSKSTTVPISPARSPMGKKVKTKGQGSATRPRSNNSCDGSTALTSARRKKAKNGCHPLAVPFQNKIALMQFADGGSAGGEYQSDAGTRSQDSREERVWRDEDEECEHAHLLGGEGALDLSARDDASPTCTDKSEERHGSILSQDSDLDSWYAIAAPETEKSTETPAASSSALAPAATGASDLSVLAHARSQRPAPHPRNADASAFMLPRSPRSESSPPIRSMPVGKARRRPAPLTLPPAAPQTKCPTNSPVDQQSATFFSDSFAPAPAPVPAPVRQLAAVREETKAGRSVAEKPSRLNLAVGGGVKGFLRAIGGGKKD</sequence>
<organism evidence="2 3">
    <name type="scientific">Bondarzewia mesenterica</name>
    <dbReference type="NCBI Taxonomy" id="1095465"/>
    <lineage>
        <taxon>Eukaryota</taxon>
        <taxon>Fungi</taxon>
        <taxon>Dikarya</taxon>
        <taxon>Basidiomycota</taxon>
        <taxon>Agaricomycotina</taxon>
        <taxon>Agaricomycetes</taxon>
        <taxon>Russulales</taxon>
        <taxon>Bondarzewiaceae</taxon>
        <taxon>Bondarzewia</taxon>
    </lineage>
</organism>
<feature type="compositionally biased region" description="Polar residues" evidence="1">
    <location>
        <begin position="455"/>
        <end position="465"/>
    </location>
</feature>
<feature type="compositionally biased region" description="Low complexity" evidence="1">
    <location>
        <begin position="374"/>
        <end position="391"/>
    </location>
</feature>